<evidence type="ECO:0000313" key="1">
    <source>
        <dbReference type="EMBL" id="JAH96539.1"/>
    </source>
</evidence>
<accession>A0A0E9X1T3</accession>
<dbReference type="EMBL" id="GBXM01012038">
    <property type="protein sequence ID" value="JAH96539.1"/>
    <property type="molecule type" value="Transcribed_RNA"/>
</dbReference>
<name>A0A0E9X1T3_ANGAN</name>
<sequence>MGSEGWPRVYPLYYMQGLLDFHLLYIYSKKVYVLFLTEGFGCSVGLPMWSFVKPQPSLSIVTVIGLA</sequence>
<proteinExistence type="predicted"/>
<organism evidence="1">
    <name type="scientific">Anguilla anguilla</name>
    <name type="common">European freshwater eel</name>
    <name type="synonym">Muraena anguilla</name>
    <dbReference type="NCBI Taxonomy" id="7936"/>
    <lineage>
        <taxon>Eukaryota</taxon>
        <taxon>Metazoa</taxon>
        <taxon>Chordata</taxon>
        <taxon>Craniata</taxon>
        <taxon>Vertebrata</taxon>
        <taxon>Euteleostomi</taxon>
        <taxon>Actinopterygii</taxon>
        <taxon>Neopterygii</taxon>
        <taxon>Teleostei</taxon>
        <taxon>Anguilliformes</taxon>
        <taxon>Anguillidae</taxon>
        <taxon>Anguilla</taxon>
    </lineage>
</organism>
<dbReference type="AlphaFoldDB" id="A0A0E9X1T3"/>
<reference evidence="1" key="1">
    <citation type="submission" date="2014-11" db="EMBL/GenBank/DDBJ databases">
        <authorList>
            <person name="Amaro Gonzalez C."/>
        </authorList>
    </citation>
    <scope>NUCLEOTIDE SEQUENCE</scope>
</reference>
<reference evidence="1" key="2">
    <citation type="journal article" date="2015" name="Fish Shellfish Immunol.">
        <title>Early steps in the European eel (Anguilla anguilla)-Vibrio vulnificus interaction in the gills: Role of the RtxA13 toxin.</title>
        <authorList>
            <person name="Callol A."/>
            <person name="Pajuelo D."/>
            <person name="Ebbesson L."/>
            <person name="Teles M."/>
            <person name="MacKenzie S."/>
            <person name="Amaro C."/>
        </authorList>
    </citation>
    <scope>NUCLEOTIDE SEQUENCE</scope>
</reference>
<protein>
    <submittedName>
        <fullName evidence="1">Uncharacterized protein</fullName>
    </submittedName>
</protein>